<feature type="compositionally biased region" description="Acidic residues" evidence="6">
    <location>
        <begin position="205"/>
        <end position="216"/>
    </location>
</feature>
<keyword evidence="9" id="KW-1185">Reference proteome</keyword>
<dbReference type="Pfam" id="PF03828">
    <property type="entry name" value="PAP_assoc"/>
    <property type="match status" value="1"/>
</dbReference>
<evidence type="ECO:0000256" key="1">
    <source>
        <dbReference type="ARBA" id="ARBA00001936"/>
    </source>
</evidence>
<gene>
    <name evidence="8" type="primary">Zcchc11_2</name>
    <name evidence="8" type="ORF">CEXT_292291</name>
</gene>
<dbReference type="AlphaFoldDB" id="A0AAV4SQ05"/>
<dbReference type="GO" id="GO:0046872">
    <property type="term" value="F:metal ion binding"/>
    <property type="evidence" value="ECO:0007669"/>
    <property type="project" value="UniProtKB-KW"/>
</dbReference>
<reference evidence="8 9" key="1">
    <citation type="submission" date="2021-06" db="EMBL/GenBank/DDBJ databases">
        <title>Caerostris extrusa draft genome.</title>
        <authorList>
            <person name="Kono N."/>
            <person name="Arakawa K."/>
        </authorList>
    </citation>
    <scope>NUCLEOTIDE SEQUENCE [LARGE SCALE GENOMIC DNA]</scope>
</reference>
<name>A0AAV4SQ05_CAEEX</name>
<keyword evidence="5" id="KW-0460">Magnesium</keyword>
<keyword evidence="8" id="KW-0548">Nucleotidyltransferase</keyword>
<dbReference type="InterPro" id="IPR043519">
    <property type="entry name" value="NT_sf"/>
</dbReference>
<feature type="domain" description="PAP-associated" evidence="7">
    <location>
        <begin position="121"/>
        <end position="173"/>
    </location>
</feature>
<evidence type="ECO:0000256" key="6">
    <source>
        <dbReference type="SAM" id="MobiDB-lite"/>
    </source>
</evidence>
<feature type="region of interest" description="Disordered" evidence="6">
    <location>
        <begin position="202"/>
        <end position="224"/>
    </location>
</feature>
<feature type="compositionally biased region" description="Polar residues" evidence="6">
    <location>
        <begin position="255"/>
        <end position="272"/>
    </location>
</feature>
<keyword evidence="4" id="KW-0479">Metal-binding</keyword>
<feature type="region of interest" description="Disordered" evidence="6">
    <location>
        <begin position="254"/>
        <end position="288"/>
    </location>
</feature>
<evidence type="ECO:0000313" key="9">
    <source>
        <dbReference type="Proteomes" id="UP001054945"/>
    </source>
</evidence>
<organism evidence="8 9">
    <name type="scientific">Caerostris extrusa</name>
    <name type="common">Bark spider</name>
    <name type="synonym">Caerostris bankana</name>
    <dbReference type="NCBI Taxonomy" id="172846"/>
    <lineage>
        <taxon>Eukaryota</taxon>
        <taxon>Metazoa</taxon>
        <taxon>Ecdysozoa</taxon>
        <taxon>Arthropoda</taxon>
        <taxon>Chelicerata</taxon>
        <taxon>Arachnida</taxon>
        <taxon>Araneae</taxon>
        <taxon>Araneomorphae</taxon>
        <taxon>Entelegynae</taxon>
        <taxon>Araneoidea</taxon>
        <taxon>Araneidae</taxon>
        <taxon>Caerostris</taxon>
    </lineage>
</organism>
<dbReference type="GO" id="GO:0031123">
    <property type="term" value="P:RNA 3'-end processing"/>
    <property type="evidence" value="ECO:0007669"/>
    <property type="project" value="TreeGrafter"/>
</dbReference>
<dbReference type="PANTHER" id="PTHR12271:SF66">
    <property type="entry name" value="TERMINAL URIDYLYLTRANSFERASE TAILOR"/>
    <property type="match status" value="1"/>
</dbReference>
<dbReference type="Gene3D" id="3.30.460.10">
    <property type="entry name" value="Beta Polymerase, domain 2"/>
    <property type="match status" value="1"/>
</dbReference>
<feature type="compositionally biased region" description="Basic and acidic residues" evidence="6">
    <location>
        <begin position="278"/>
        <end position="288"/>
    </location>
</feature>
<dbReference type="InterPro" id="IPR002058">
    <property type="entry name" value="PAP_assoc"/>
</dbReference>
<dbReference type="GO" id="GO:0050265">
    <property type="term" value="F:RNA uridylyltransferase activity"/>
    <property type="evidence" value="ECO:0007669"/>
    <property type="project" value="TreeGrafter"/>
</dbReference>
<keyword evidence="3" id="KW-0808">Transferase</keyword>
<dbReference type="SUPFAM" id="SSF81631">
    <property type="entry name" value="PAP/OAS1 substrate-binding domain"/>
    <property type="match status" value="1"/>
</dbReference>
<comment type="cofactor">
    <cofactor evidence="2">
        <name>Mg(2+)</name>
        <dbReference type="ChEBI" id="CHEBI:18420"/>
    </cofactor>
</comment>
<evidence type="ECO:0000259" key="7">
    <source>
        <dbReference type="Pfam" id="PF03828"/>
    </source>
</evidence>
<comment type="caution">
    <text evidence="8">The sequence shown here is derived from an EMBL/GenBank/DDBJ whole genome shotgun (WGS) entry which is preliminary data.</text>
</comment>
<dbReference type="Proteomes" id="UP001054945">
    <property type="component" value="Unassembled WGS sequence"/>
</dbReference>
<comment type="cofactor">
    <cofactor evidence="1">
        <name>Mn(2+)</name>
        <dbReference type="ChEBI" id="CHEBI:29035"/>
    </cofactor>
</comment>
<protein>
    <submittedName>
        <fullName evidence="8">Terminal uridylyltransferase 4</fullName>
    </submittedName>
</protein>
<proteinExistence type="predicted"/>
<evidence type="ECO:0000256" key="2">
    <source>
        <dbReference type="ARBA" id="ARBA00001946"/>
    </source>
</evidence>
<evidence type="ECO:0000256" key="4">
    <source>
        <dbReference type="ARBA" id="ARBA00022723"/>
    </source>
</evidence>
<sequence length="288" mass="33240">MCSENAYRCVISDFKSKRPCIKFIDHQTSLPCNILIETGSAKKLASLLATYFQLDDRAETLGIALRYWAKYIFCAFLQQVQPPVLPVLHEENCGENNINDNDSYYEKFLLEKRWKTENTNSLGELWLKFFHFYNFEYKIGENVVSIHTSKQLTCKERNWSTRFYAVEDPFLKRNLAYVIQVFKYFDLYCNLADITSKPVMKGELEESDESGSEEFDPLTSSQDLEDHDADIPIVDFISTVSKMSLCESKDEKNFNESLNHSEASSSVSTKEIGSSPKKTSDKYAKKKI</sequence>
<evidence type="ECO:0000256" key="5">
    <source>
        <dbReference type="ARBA" id="ARBA00022842"/>
    </source>
</evidence>
<dbReference type="Gene3D" id="1.10.1410.10">
    <property type="match status" value="2"/>
</dbReference>
<dbReference type="PANTHER" id="PTHR12271">
    <property type="entry name" value="POLY A POLYMERASE CID PAP -RELATED"/>
    <property type="match status" value="1"/>
</dbReference>
<accession>A0AAV4SQ05</accession>
<evidence type="ECO:0000313" key="8">
    <source>
        <dbReference type="EMBL" id="GIY34565.1"/>
    </source>
</evidence>
<evidence type="ECO:0000256" key="3">
    <source>
        <dbReference type="ARBA" id="ARBA00022679"/>
    </source>
</evidence>
<dbReference type="EMBL" id="BPLR01009784">
    <property type="protein sequence ID" value="GIY34565.1"/>
    <property type="molecule type" value="Genomic_DNA"/>
</dbReference>